<feature type="transmembrane region" description="Helical" evidence="1">
    <location>
        <begin position="101"/>
        <end position="120"/>
    </location>
</feature>
<comment type="caution">
    <text evidence="3">The sequence shown here is derived from an EMBL/GenBank/DDBJ whole genome shotgun (WGS) entry which is preliminary data.</text>
</comment>
<dbReference type="InterPro" id="IPR020846">
    <property type="entry name" value="MFS_dom"/>
</dbReference>
<feature type="domain" description="Major facilitator superfamily (MFS) profile" evidence="2">
    <location>
        <begin position="14"/>
        <end position="408"/>
    </location>
</feature>
<evidence type="ECO:0000313" key="3">
    <source>
        <dbReference type="EMBL" id="ELZ27355.1"/>
    </source>
</evidence>
<dbReference type="PANTHER" id="PTHR23523:SF2">
    <property type="entry name" value="2-NITROIMIDAZOLE TRANSPORTER"/>
    <property type="match status" value="1"/>
</dbReference>
<dbReference type="InterPro" id="IPR052524">
    <property type="entry name" value="MFS_Cyanate_Porter"/>
</dbReference>
<keyword evidence="1" id="KW-0472">Membrane</keyword>
<keyword evidence="4" id="KW-1185">Reference proteome</keyword>
<feature type="transmembrane region" description="Helical" evidence="1">
    <location>
        <begin position="141"/>
        <end position="160"/>
    </location>
</feature>
<dbReference type="PANTHER" id="PTHR23523">
    <property type="match status" value="1"/>
</dbReference>
<feature type="transmembrane region" description="Helical" evidence="1">
    <location>
        <begin position="349"/>
        <end position="372"/>
    </location>
</feature>
<dbReference type="PROSITE" id="PS50850">
    <property type="entry name" value="MFS"/>
    <property type="match status" value="1"/>
</dbReference>
<dbReference type="eggNOG" id="arCOG00130">
    <property type="taxonomic scope" value="Archaea"/>
</dbReference>
<protein>
    <submittedName>
        <fullName evidence="3">Major facilitator superfamily protein</fullName>
    </submittedName>
</protein>
<keyword evidence="1" id="KW-0812">Transmembrane</keyword>
<evidence type="ECO:0000259" key="2">
    <source>
        <dbReference type="PROSITE" id="PS50850"/>
    </source>
</evidence>
<dbReference type="OrthoDB" id="268895at2157"/>
<dbReference type="GO" id="GO:0022857">
    <property type="term" value="F:transmembrane transporter activity"/>
    <property type="evidence" value="ECO:0007669"/>
    <property type="project" value="InterPro"/>
</dbReference>
<dbReference type="AlphaFoldDB" id="M0CVV7"/>
<sequence length="421" mass="43266">MTENGGVSTESYVLLALATLGYFLYTFSWFSLAAYLVPVIDTLGLSGTEAGVVTGAVQLSYIPLALVSGLVIDRMGSRVSLGVGLLVIGVAHVLRGSATGFATLVAPTLLLGVGGTAVTFGLPKLVSELFPAERAGTMSSVYTIGSTLGSATVFAIAQPLVDPLVTGWRQFFTYTGASVVAFALLWFGVSWGLWGRVDRFGDDDGRTFALASVTGDLRRVLTHRGLLLLVVVGTMQLFISHGLSNWLVAILQTRGMAPALAGTLASLFVFVRIIGIIGIPALSDRFSTRRLPIMACGVVGTVGMVGLLLGGSVWTLSASLALVGVFVIGGLAPLVRAIPIEMDGIGPGLTAVATGLIFTVGEVGGFLGPFTVGVVYDRTGTFEPALVALAAGSLLTAVVGYVMDEPAQAESVDSAGGASVD</sequence>
<dbReference type="EMBL" id="AOIV01000040">
    <property type="protein sequence ID" value="ELZ27355.1"/>
    <property type="molecule type" value="Genomic_DNA"/>
</dbReference>
<feature type="transmembrane region" description="Helical" evidence="1">
    <location>
        <begin position="384"/>
        <end position="403"/>
    </location>
</feature>
<dbReference type="SUPFAM" id="SSF103473">
    <property type="entry name" value="MFS general substrate transporter"/>
    <property type="match status" value="1"/>
</dbReference>
<reference evidence="3 4" key="1">
    <citation type="journal article" date="2014" name="PLoS Genet.">
        <title>Phylogenetically driven sequencing of extremely halophilic archaea reveals strategies for static and dynamic osmo-response.</title>
        <authorList>
            <person name="Becker E.A."/>
            <person name="Seitzer P.M."/>
            <person name="Tritt A."/>
            <person name="Larsen D."/>
            <person name="Krusor M."/>
            <person name="Yao A.I."/>
            <person name="Wu D."/>
            <person name="Madern D."/>
            <person name="Eisen J.A."/>
            <person name="Darling A.E."/>
            <person name="Facciotti M.T."/>
        </authorList>
    </citation>
    <scope>NUCLEOTIDE SEQUENCE [LARGE SCALE GENOMIC DNA]</scope>
    <source>
        <strain evidence="3 4">JCM 14848</strain>
    </source>
</reference>
<dbReference type="InterPro" id="IPR036259">
    <property type="entry name" value="MFS_trans_sf"/>
</dbReference>
<evidence type="ECO:0000313" key="4">
    <source>
        <dbReference type="Proteomes" id="UP000011513"/>
    </source>
</evidence>
<dbReference type="Pfam" id="PF07690">
    <property type="entry name" value="MFS_1"/>
    <property type="match status" value="1"/>
</dbReference>
<feature type="transmembrane region" description="Helical" evidence="1">
    <location>
        <begin position="226"/>
        <end position="247"/>
    </location>
</feature>
<dbReference type="Gene3D" id="1.20.1250.20">
    <property type="entry name" value="MFS general substrate transporter like domains"/>
    <property type="match status" value="2"/>
</dbReference>
<feature type="transmembrane region" description="Helical" evidence="1">
    <location>
        <begin position="12"/>
        <end position="38"/>
    </location>
</feature>
<feature type="transmembrane region" description="Helical" evidence="1">
    <location>
        <begin position="50"/>
        <end position="72"/>
    </location>
</feature>
<feature type="transmembrane region" description="Helical" evidence="1">
    <location>
        <begin position="316"/>
        <end position="337"/>
    </location>
</feature>
<evidence type="ECO:0000256" key="1">
    <source>
        <dbReference type="SAM" id="Phobius"/>
    </source>
</evidence>
<organism evidence="3 4">
    <name type="scientific">Halogeometricum pallidum JCM 14848</name>
    <dbReference type="NCBI Taxonomy" id="1227487"/>
    <lineage>
        <taxon>Archaea</taxon>
        <taxon>Methanobacteriati</taxon>
        <taxon>Methanobacteriota</taxon>
        <taxon>Stenosarchaea group</taxon>
        <taxon>Halobacteria</taxon>
        <taxon>Halobacteriales</taxon>
        <taxon>Haloferacaceae</taxon>
        <taxon>Halogeometricum</taxon>
    </lineage>
</organism>
<feature type="transmembrane region" description="Helical" evidence="1">
    <location>
        <begin position="291"/>
        <end position="310"/>
    </location>
</feature>
<dbReference type="RefSeq" id="WP_008388727.1">
    <property type="nucleotide sequence ID" value="NZ_AOIV01000040.1"/>
</dbReference>
<gene>
    <name evidence="3" type="ORF">C474_16489</name>
</gene>
<name>M0CVV7_HALPD</name>
<dbReference type="InParanoid" id="M0CVV7"/>
<feature type="transmembrane region" description="Helical" evidence="1">
    <location>
        <begin position="172"/>
        <end position="194"/>
    </location>
</feature>
<feature type="transmembrane region" description="Helical" evidence="1">
    <location>
        <begin position="259"/>
        <end position="279"/>
    </location>
</feature>
<feature type="transmembrane region" description="Helical" evidence="1">
    <location>
        <begin position="79"/>
        <end position="95"/>
    </location>
</feature>
<accession>M0CVV7</accession>
<dbReference type="InterPro" id="IPR011701">
    <property type="entry name" value="MFS"/>
</dbReference>
<dbReference type="Proteomes" id="UP000011513">
    <property type="component" value="Unassembled WGS sequence"/>
</dbReference>
<proteinExistence type="predicted"/>
<keyword evidence="1" id="KW-1133">Transmembrane helix</keyword>